<feature type="region of interest" description="Disordered" evidence="1">
    <location>
        <begin position="252"/>
        <end position="271"/>
    </location>
</feature>
<dbReference type="RefSeq" id="WP_168057660.1">
    <property type="nucleotide sequence ID" value="NZ_VTOW01000001.1"/>
</dbReference>
<sequence length="271" mass="29609">MAFRQRVFQWTVLVTFLVSVGAFHVSAEEIPAEEPMSPLSDLSEKEIASPRKIDFWSALSNGMVVQDLNSDGKLIGAKDSKTLFSRGDIVYLQLSKTEAASDEWVLYRKIKKVHHPETGKLLGDLIEITGAIKVIERNGNTATAQVVHSKEAISMDDEIAALGALIRSSTPSEQVSSDKKGGMIAEVRDDRLSSGEHDIVYIDQGWKNGILPGDQFEIIHGGEKAGAGRIPKRSVGRLLVLTSQKETATARITLSSEPISKGDPLQYLPQE</sequence>
<dbReference type="AlphaFoldDB" id="A0A7X6DLL1"/>
<evidence type="ECO:0008006" key="4">
    <source>
        <dbReference type="Google" id="ProtNLM"/>
    </source>
</evidence>
<proteinExistence type="predicted"/>
<protein>
    <recommendedName>
        <fullName evidence="4">Flagellar assembly protein T C-terminal domain-containing protein</fullName>
    </recommendedName>
</protein>
<dbReference type="Proteomes" id="UP000534783">
    <property type="component" value="Unassembled WGS sequence"/>
</dbReference>
<evidence type="ECO:0000256" key="1">
    <source>
        <dbReference type="SAM" id="MobiDB-lite"/>
    </source>
</evidence>
<accession>A0A7X6DLL1</accession>
<name>A0A7X6DLL1_9BACT</name>
<gene>
    <name evidence="2" type="ORF">MNODULE_01110</name>
</gene>
<keyword evidence="3" id="KW-1185">Reference proteome</keyword>
<organism evidence="2 3">
    <name type="scientific">Candidatus Manganitrophus noduliformans</name>
    <dbReference type="NCBI Taxonomy" id="2606439"/>
    <lineage>
        <taxon>Bacteria</taxon>
        <taxon>Pseudomonadati</taxon>
        <taxon>Nitrospirota</taxon>
        <taxon>Nitrospiria</taxon>
        <taxon>Candidatus Troglogloeales</taxon>
        <taxon>Candidatus Manganitrophaceae</taxon>
        <taxon>Candidatus Manganitrophus</taxon>
    </lineage>
</organism>
<evidence type="ECO:0000313" key="3">
    <source>
        <dbReference type="Proteomes" id="UP000534783"/>
    </source>
</evidence>
<comment type="caution">
    <text evidence="2">The sequence shown here is derived from an EMBL/GenBank/DDBJ whole genome shotgun (WGS) entry which is preliminary data.</text>
</comment>
<reference evidence="2 3" key="1">
    <citation type="journal article" date="2020" name="Nature">
        <title>Bacterial chemolithoautotrophy via manganese oxidation.</title>
        <authorList>
            <person name="Yu H."/>
            <person name="Leadbetter J.R."/>
        </authorList>
    </citation>
    <scope>NUCLEOTIDE SEQUENCE [LARGE SCALE GENOMIC DNA]</scope>
    <source>
        <strain evidence="2 3">Mn-1</strain>
    </source>
</reference>
<evidence type="ECO:0000313" key="2">
    <source>
        <dbReference type="EMBL" id="NKE69352.1"/>
    </source>
</evidence>
<dbReference type="EMBL" id="VTOW01000001">
    <property type="protein sequence ID" value="NKE69352.1"/>
    <property type="molecule type" value="Genomic_DNA"/>
</dbReference>